<dbReference type="OMA" id="HFEHDRR"/>
<dbReference type="OrthoDB" id="6513042at2759"/>
<organism evidence="10 11">
    <name type="scientific">Litomosoides sigmodontis</name>
    <name type="common">Filarial nematode worm</name>
    <dbReference type="NCBI Taxonomy" id="42156"/>
    <lineage>
        <taxon>Eukaryota</taxon>
        <taxon>Metazoa</taxon>
        <taxon>Ecdysozoa</taxon>
        <taxon>Nematoda</taxon>
        <taxon>Chromadorea</taxon>
        <taxon>Rhabditida</taxon>
        <taxon>Spirurina</taxon>
        <taxon>Spiruromorpha</taxon>
        <taxon>Filarioidea</taxon>
        <taxon>Onchocercidae</taxon>
        <taxon>Litomosoides</taxon>
    </lineage>
</organism>
<dbReference type="InterPro" id="IPR003892">
    <property type="entry name" value="CUE"/>
</dbReference>
<evidence type="ECO:0000313" key="10">
    <source>
        <dbReference type="EMBL" id="VDK77429.1"/>
    </source>
</evidence>
<evidence type="ECO:0000256" key="8">
    <source>
        <dbReference type="ARBA" id="ARBA00048744"/>
    </source>
</evidence>
<dbReference type="InterPro" id="IPR058752">
    <property type="entry name" value="RDRP_C_head"/>
</dbReference>
<keyword evidence="5" id="KW-0548">Nucleotidyltransferase</keyword>
<dbReference type="PROSITE" id="PS51140">
    <property type="entry name" value="CUE"/>
    <property type="match status" value="1"/>
</dbReference>
<evidence type="ECO:0000256" key="3">
    <source>
        <dbReference type="ARBA" id="ARBA00022484"/>
    </source>
</evidence>
<keyword evidence="3" id="KW-0696">RNA-directed RNA polymerase</keyword>
<dbReference type="Pfam" id="PF25359">
    <property type="entry name" value="PH_met_RdRP"/>
    <property type="match status" value="1"/>
</dbReference>
<sequence length="1637" mass="188674">MFSSEWKILQIRDMFPCLSVEQTRHLLREANGNLDDAIEMAFELLDDTPGASNSVVGGYELADTVNHCTVTSILSPPSEIYHGEIKAYDLSRRRSERTNQIHPQKYSATLRLFDKLMPCLQAAYEEKCVEVHVEVELCCDRKSDQEALIDFTKSFVLESGYGLEMQPYMEIRNIDRILTDVRPDHANVDILWLGIGNMPNMGLFFIRGEYVTKYNACSNKLVANSVCETKMNNAAGNHTLLSWAHFEHDRRLLTIYFAINNITCPYDGLSYTGYKFVITYSSFHTVIIDCDSDPDERDNYVYICLRHPPQLWEAVPRFMTNGRRVLNIEHCRDWIRVGSFPGSKYFAGCSQEALAGSSWFGFSMSKETVKPEKMFPDEVVDWQKRSLSQKLAPTRQLFEIIARWKRRAKCKIFFAAVMKIPRREISDIRILQLPSFRLNYAMQALLSRGSTVRDQLFDISQSSCNNFFFERVSYAARECLLACEETLDSALAAIDEKRRISLLNFFEHTYVQKLNAFRRASAAEEAESLSDLPHNCVLIRKVMATPLRLLLLPPEVMMTNRVMRHFGEEYALRCVFRDDNGQRLVPKEFSRGRALKDQSLIIPDLVYRTLGTGLHIASRHYQFLAWSNSQMRDGGCYMYSDAIVNDKVHGKLVCNVEDIRGWMGDFTASKNVSKLMSRMGQCFTQAQPTILLRRDDWKLEDDIMGGILHPETGEVFNFSDGVGRISMKYADRIAKALGVHPTPSCYQVRFKGFKGVLSLDPLLDDLGQANIIFRKSQKKFEEDEESAAEVEVVKYSMPSPVCLNRPLIMILDQVSEKQGRHLHKRVCNRIHSLLELELNKLAAMMFDENVATEELSSRLSLPIDFHQLHSIGITFTNEPFFRSLLFAIHRYNIKLHLSKCKIFLPAPMGRTMYGVVDDTGLLQYGQVFIQYSPSIRYVSGRKIVYTGPVMVTKNPCHVAGDVRILEAVYQDALSHLCDVIVFPRYGPRPHPDEMAGSDLDGDEYIVIFDKELFFENNEQAMFFPKSIPMEYDTPPTTDDMIDFFLKYLSQDSIGRMSNAHLIMSDRLGLFQQVIPSFFFVNIYEVCDDIARKCAIAVDFPKTGMQAKALLAHEQCEVVPDYMQNTTKPSYRSKRLLGELHRKARKVEDISEIGQEAKFPDYCDPQLYDESLFHEQPKLVQRSLYLRDEYYSRIQQLLDEYGISDEASVISGHSVAIKRITEMEKDDYSFYHSDKIVELRYSRIFAYFRREFFKEFGEESDFTVVDAFGKRGIRWNTALVTKAKAWYTVTYASSFRSSSEFRSFPWIVWDILLIVKRQIGLTLKLSPPSVNPLAIHLTQAVETFCYNRRAALEKFVHEMSLGPMRLEALVRYSRRYGRNVEMLCFVIDNWLSVEGVYERSALRRMHALILFLQFTVGILHGKRTSDELMNENPIYFEKLDNLRDTTETVHLTYSTGEILFAFLRYLASRQFACANLIRFRLGGMMEGRKEASIFTRREQWSALYVVAFRAFHHIAITAEFDALRITESCGANSHCDSSDNVRKYEWDFGESDAPIIVSSELCCHKDISLQRINTALKKWSGVDEIMSRMTKHERLLITCTGGSAARQRLHRILLMEPERLFDAVQMDTIPKEARDDFL</sequence>
<dbReference type="Proteomes" id="UP000277928">
    <property type="component" value="Unassembled WGS sequence"/>
</dbReference>
<evidence type="ECO:0000256" key="6">
    <source>
        <dbReference type="ARBA" id="ARBA00022884"/>
    </source>
</evidence>
<proteinExistence type="inferred from homology"/>
<name>A0A3P6T2Q4_LITSI</name>
<dbReference type="GO" id="GO:0031380">
    <property type="term" value="C:nuclear RNA-directed RNA polymerase complex"/>
    <property type="evidence" value="ECO:0007669"/>
    <property type="project" value="TreeGrafter"/>
</dbReference>
<feature type="domain" description="CUE" evidence="9">
    <location>
        <begin position="3"/>
        <end position="46"/>
    </location>
</feature>
<dbReference type="Pfam" id="PF26253">
    <property type="entry name" value="RdRP_head"/>
    <property type="match status" value="1"/>
</dbReference>
<dbReference type="PANTHER" id="PTHR23079">
    <property type="entry name" value="RNA-DEPENDENT RNA POLYMERASE"/>
    <property type="match status" value="1"/>
</dbReference>
<evidence type="ECO:0000256" key="1">
    <source>
        <dbReference type="ARBA" id="ARBA00005762"/>
    </source>
</evidence>
<dbReference type="EMBL" id="UYRX01000205">
    <property type="protein sequence ID" value="VDK77429.1"/>
    <property type="molecule type" value="Genomic_DNA"/>
</dbReference>
<dbReference type="InterPro" id="IPR057493">
    <property type="entry name" value="PH_RdRP-assoc"/>
</dbReference>
<dbReference type="STRING" id="42156.A0A3P6T2Q4"/>
<dbReference type="InterPro" id="IPR056654">
    <property type="entry name" value="DUF7752"/>
</dbReference>
<comment type="catalytic activity">
    <reaction evidence="8">
        <text>RNA(n) + a ribonucleoside 5'-triphosphate = RNA(n+1) + diphosphate</text>
        <dbReference type="Rhea" id="RHEA:21248"/>
        <dbReference type="Rhea" id="RHEA-COMP:14527"/>
        <dbReference type="Rhea" id="RHEA-COMP:17342"/>
        <dbReference type="ChEBI" id="CHEBI:33019"/>
        <dbReference type="ChEBI" id="CHEBI:61557"/>
        <dbReference type="ChEBI" id="CHEBI:140395"/>
        <dbReference type="EC" id="2.7.7.48"/>
    </reaction>
</comment>
<keyword evidence="6" id="KW-0694">RNA-binding</keyword>
<dbReference type="PANTHER" id="PTHR23079:SF55">
    <property type="entry name" value="RNA-DIRECTED RNA POLYMERASE"/>
    <property type="match status" value="1"/>
</dbReference>
<dbReference type="GO" id="GO:0003723">
    <property type="term" value="F:RNA binding"/>
    <property type="evidence" value="ECO:0007669"/>
    <property type="project" value="UniProtKB-KW"/>
</dbReference>
<evidence type="ECO:0000259" key="9">
    <source>
        <dbReference type="PROSITE" id="PS51140"/>
    </source>
</evidence>
<protein>
    <recommendedName>
        <fullName evidence="2">RNA-directed RNA polymerase</fullName>
        <ecNumber evidence="2">2.7.7.48</ecNumber>
    </recommendedName>
</protein>
<reference evidence="10 11" key="1">
    <citation type="submission" date="2018-08" db="EMBL/GenBank/DDBJ databases">
        <authorList>
            <person name="Laetsch R D."/>
            <person name="Stevens L."/>
            <person name="Kumar S."/>
            <person name="Blaxter L. M."/>
        </authorList>
    </citation>
    <scope>NUCLEOTIDE SEQUENCE [LARGE SCALE GENOMIC DNA]</scope>
</reference>
<comment type="similarity">
    <text evidence="1">Belongs to the RdRP family.</text>
</comment>
<dbReference type="GO" id="GO:0003968">
    <property type="term" value="F:RNA-directed RNA polymerase activity"/>
    <property type="evidence" value="ECO:0007669"/>
    <property type="project" value="UniProtKB-KW"/>
</dbReference>
<dbReference type="Pfam" id="PF05183">
    <property type="entry name" value="RdRP"/>
    <property type="match status" value="1"/>
</dbReference>
<dbReference type="GO" id="GO:0030422">
    <property type="term" value="P:siRNA processing"/>
    <property type="evidence" value="ECO:0007669"/>
    <property type="project" value="TreeGrafter"/>
</dbReference>
<evidence type="ECO:0000313" key="11">
    <source>
        <dbReference type="Proteomes" id="UP000277928"/>
    </source>
</evidence>
<accession>A0A3P6T2Q4</accession>
<dbReference type="EC" id="2.7.7.48" evidence="2"/>
<dbReference type="InterPro" id="IPR057596">
    <property type="entry name" value="RDRP_core"/>
</dbReference>
<dbReference type="GO" id="GO:0043130">
    <property type="term" value="F:ubiquitin binding"/>
    <property type="evidence" value="ECO:0007669"/>
    <property type="project" value="InterPro"/>
</dbReference>
<keyword evidence="4" id="KW-0808">Transferase</keyword>
<evidence type="ECO:0000256" key="4">
    <source>
        <dbReference type="ARBA" id="ARBA00022679"/>
    </source>
</evidence>
<evidence type="ECO:0000256" key="2">
    <source>
        <dbReference type="ARBA" id="ARBA00012494"/>
    </source>
</evidence>
<keyword evidence="7" id="KW-0943">RNA-mediated gene silencing</keyword>
<gene>
    <name evidence="10" type="ORF">NLS_LOCUS3663</name>
</gene>
<keyword evidence="11" id="KW-1185">Reference proteome</keyword>
<evidence type="ECO:0000256" key="5">
    <source>
        <dbReference type="ARBA" id="ARBA00022695"/>
    </source>
</evidence>
<dbReference type="Pfam" id="PF24934">
    <property type="entry name" value="DUF7752"/>
    <property type="match status" value="1"/>
</dbReference>
<dbReference type="InterPro" id="IPR007855">
    <property type="entry name" value="RDRP"/>
</dbReference>
<evidence type="ECO:0000256" key="7">
    <source>
        <dbReference type="ARBA" id="ARBA00023158"/>
    </source>
</evidence>